<evidence type="ECO:0000313" key="2">
    <source>
        <dbReference type="EMBL" id="MBC8433258.1"/>
    </source>
</evidence>
<keyword evidence="1" id="KW-0732">Signal</keyword>
<dbReference type="Proteomes" id="UP000605201">
    <property type="component" value="Unassembled WGS sequence"/>
</dbReference>
<feature type="chain" id="PRO_5035262892" evidence="1">
    <location>
        <begin position="24"/>
        <end position="198"/>
    </location>
</feature>
<organism evidence="2 3">
    <name type="scientific">Candidatus Desulfatibia vada</name>
    <dbReference type="NCBI Taxonomy" id="2841696"/>
    <lineage>
        <taxon>Bacteria</taxon>
        <taxon>Pseudomonadati</taxon>
        <taxon>Thermodesulfobacteriota</taxon>
        <taxon>Desulfobacteria</taxon>
        <taxon>Desulfobacterales</taxon>
        <taxon>Desulfobacterales incertae sedis</taxon>
        <taxon>Candidatus Desulfatibia</taxon>
    </lineage>
</organism>
<dbReference type="AlphaFoldDB" id="A0A8J6NVG0"/>
<reference evidence="2 3" key="1">
    <citation type="submission" date="2020-08" db="EMBL/GenBank/DDBJ databases">
        <title>Bridging the membrane lipid divide: bacteria of the FCB group superphylum have the potential to synthesize archaeal ether lipids.</title>
        <authorList>
            <person name="Villanueva L."/>
            <person name="Von Meijenfeldt F.A.B."/>
            <person name="Westbye A.B."/>
            <person name="Yadav S."/>
            <person name="Hopmans E.C."/>
            <person name="Dutilh B.E."/>
            <person name="Sinninghe Damste J.S."/>
        </authorList>
    </citation>
    <scope>NUCLEOTIDE SEQUENCE [LARGE SCALE GENOMIC DNA]</scope>
    <source>
        <strain evidence="2">NIOZ-UU17</strain>
    </source>
</reference>
<accession>A0A8J6NVG0</accession>
<dbReference type="EMBL" id="JACNIG010000287">
    <property type="protein sequence ID" value="MBC8433258.1"/>
    <property type="molecule type" value="Genomic_DNA"/>
</dbReference>
<name>A0A8J6NVG0_9BACT</name>
<sequence length="198" mass="22938">MKKFFSLLLGLSVLLISLSPVIAAGPPKPFGLALDQALYNDVLNLLEQRAWGYEEFEKKGDAPVKKNSPQAGRNTFLRVKPREKEGLRTLYLFFNDKMILEAVIAGLEPRVLPDVKAELNRKYNLVKDSLMGEDSSVSYAYALWQQASFYIELQKLSPHYVRLMYVNQTYYENYREIFHKTLGTFRPRIKLVPWLNEL</sequence>
<gene>
    <name evidence="2" type="ORF">H8D96_15215</name>
</gene>
<protein>
    <submittedName>
        <fullName evidence="2">Uncharacterized protein</fullName>
    </submittedName>
</protein>
<evidence type="ECO:0000256" key="1">
    <source>
        <dbReference type="SAM" id="SignalP"/>
    </source>
</evidence>
<evidence type="ECO:0000313" key="3">
    <source>
        <dbReference type="Proteomes" id="UP000605201"/>
    </source>
</evidence>
<proteinExistence type="predicted"/>
<feature type="signal peptide" evidence="1">
    <location>
        <begin position="1"/>
        <end position="23"/>
    </location>
</feature>
<comment type="caution">
    <text evidence="2">The sequence shown here is derived from an EMBL/GenBank/DDBJ whole genome shotgun (WGS) entry which is preliminary data.</text>
</comment>